<keyword evidence="4" id="KW-1185">Reference proteome</keyword>
<keyword evidence="2" id="KW-0472">Membrane</keyword>
<dbReference type="AlphaFoldDB" id="A0A1H6AF59"/>
<dbReference type="OrthoDB" id="4059308at2"/>
<keyword evidence="2" id="KW-1133">Transmembrane helix</keyword>
<evidence type="ECO:0000256" key="2">
    <source>
        <dbReference type="SAM" id="Phobius"/>
    </source>
</evidence>
<gene>
    <name evidence="3" type="ORF">SAMN05216223_105321</name>
</gene>
<organism evidence="3 4">
    <name type="scientific">Actinacidiphila yanglinensis</name>
    <dbReference type="NCBI Taxonomy" id="310779"/>
    <lineage>
        <taxon>Bacteria</taxon>
        <taxon>Bacillati</taxon>
        <taxon>Actinomycetota</taxon>
        <taxon>Actinomycetes</taxon>
        <taxon>Kitasatosporales</taxon>
        <taxon>Streptomycetaceae</taxon>
        <taxon>Actinacidiphila</taxon>
    </lineage>
</organism>
<evidence type="ECO:0008006" key="5">
    <source>
        <dbReference type="Google" id="ProtNLM"/>
    </source>
</evidence>
<proteinExistence type="predicted"/>
<reference evidence="3 4" key="1">
    <citation type="submission" date="2016-10" db="EMBL/GenBank/DDBJ databases">
        <authorList>
            <person name="de Groot N.N."/>
        </authorList>
    </citation>
    <scope>NUCLEOTIDE SEQUENCE [LARGE SCALE GENOMIC DNA]</scope>
    <source>
        <strain evidence="3 4">CGMCC 4.2023</strain>
    </source>
</reference>
<evidence type="ECO:0000313" key="4">
    <source>
        <dbReference type="Proteomes" id="UP000236754"/>
    </source>
</evidence>
<keyword evidence="2" id="KW-0812">Transmembrane</keyword>
<dbReference type="Proteomes" id="UP000236754">
    <property type="component" value="Unassembled WGS sequence"/>
</dbReference>
<accession>A0A1H6AF59</accession>
<evidence type="ECO:0000256" key="1">
    <source>
        <dbReference type="SAM" id="MobiDB-lite"/>
    </source>
</evidence>
<dbReference type="RefSeq" id="WP_103886117.1">
    <property type="nucleotide sequence ID" value="NZ_FNVU01000005.1"/>
</dbReference>
<sequence>MSGGVLHLQCRAYPLHHRTPTTSLAPFAVPDHGELRPVTGSLKSLAYNPDGTIELDLTAIIRPAVALPGTEITACHARILTAGTVIVVYALRHEQDLRLLSLPELDALDAGINRVLREADAPILSAVLAAAVSSGLVQSIALRPDLAVAGAGSPIDRRSARYNAHFVTEDPPWDPDSRVPEVASGPECHILLPYTYAWDHDPDAPLSDLLTMTEPTDIAVAQQSVLTGAIIAGRWVLGDLAHAHPENTDVHAFRRFLDGLWADFHHLDSYRMESGQVPRASYLSARQVIGLDDTQERADKLLGYVSSSLLAAASERAEALDARLNRVAAALTVVSAASFGLDIAVFVLPQVSLWTKLAVVVGLLGMATSGLVAAILPGALRRSIRRSGAPVELSGRGGPTVFPVPATAAVAGPPEAAELPSPRLSPPGGNTPAGR</sequence>
<name>A0A1H6AF59_9ACTN</name>
<dbReference type="EMBL" id="FNVU01000005">
    <property type="protein sequence ID" value="SEG46386.1"/>
    <property type="molecule type" value="Genomic_DNA"/>
</dbReference>
<feature type="region of interest" description="Disordered" evidence="1">
    <location>
        <begin position="413"/>
        <end position="435"/>
    </location>
</feature>
<feature type="transmembrane region" description="Helical" evidence="2">
    <location>
        <begin position="354"/>
        <end position="376"/>
    </location>
</feature>
<feature type="transmembrane region" description="Helical" evidence="2">
    <location>
        <begin position="327"/>
        <end position="348"/>
    </location>
</feature>
<evidence type="ECO:0000313" key="3">
    <source>
        <dbReference type="EMBL" id="SEG46386.1"/>
    </source>
</evidence>
<protein>
    <recommendedName>
        <fullName evidence="5">CorA-like Mg2+ transporter protein</fullName>
    </recommendedName>
</protein>